<protein>
    <recommendedName>
        <fullName evidence="3 8">Cysteine desulfurase</fullName>
        <ecNumber evidence="3 8">2.8.1.7</ecNumber>
    </recommendedName>
</protein>
<dbReference type="RefSeq" id="WP_244386046.1">
    <property type="nucleotide sequence ID" value="NZ_AP025564.1"/>
</dbReference>
<dbReference type="PIRSF" id="PIRSF005572">
    <property type="entry name" value="NifS"/>
    <property type="match status" value="1"/>
</dbReference>
<dbReference type="PANTHER" id="PTHR43586">
    <property type="entry name" value="CYSTEINE DESULFURASE"/>
    <property type="match status" value="1"/>
</dbReference>
<dbReference type="EMBL" id="AP025564">
    <property type="protein sequence ID" value="BDE96922.1"/>
    <property type="molecule type" value="Genomic_DNA"/>
</dbReference>
<evidence type="ECO:0000256" key="3">
    <source>
        <dbReference type="ARBA" id="ARBA00012239"/>
    </source>
</evidence>
<evidence type="ECO:0000256" key="8">
    <source>
        <dbReference type="RuleBase" id="RU004506"/>
    </source>
</evidence>
<dbReference type="InterPro" id="IPR000192">
    <property type="entry name" value="Aminotrans_V_dom"/>
</dbReference>
<dbReference type="CDD" id="cd06453">
    <property type="entry name" value="SufS_like"/>
    <property type="match status" value="1"/>
</dbReference>
<proteinExistence type="inferred from homology"/>
<evidence type="ECO:0000256" key="7">
    <source>
        <dbReference type="RuleBase" id="RU004504"/>
    </source>
</evidence>
<name>A0ABM7WKQ1_9ACTN</name>
<dbReference type="InterPro" id="IPR015421">
    <property type="entry name" value="PyrdxlP-dep_Trfase_major"/>
</dbReference>
<dbReference type="PROSITE" id="PS00595">
    <property type="entry name" value="AA_TRANSFER_CLASS_5"/>
    <property type="match status" value="1"/>
</dbReference>
<evidence type="ECO:0000313" key="11">
    <source>
        <dbReference type="Proteomes" id="UP001320544"/>
    </source>
</evidence>
<reference evidence="10 11" key="1">
    <citation type="submission" date="2022-01" db="EMBL/GenBank/DDBJ databases">
        <title>Novel bile acid biosynthetic pathways are enriched in the microbiome of centenarians.</title>
        <authorList>
            <person name="Sato Y."/>
            <person name="Atarashi K."/>
            <person name="Plichta R.D."/>
            <person name="Arai Y."/>
            <person name="Sasajima S."/>
            <person name="Kearney M.S."/>
            <person name="Suda W."/>
            <person name="Takeshita K."/>
            <person name="Sasaki T."/>
            <person name="Okamoto S."/>
            <person name="Skelly N.A."/>
            <person name="Okamura Y."/>
            <person name="Vlamakis H."/>
            <person name="Li Y."/>
            <person name="Tanoue T."/>
            <person name="Takei H."/>
            <person name="Nittono H."/>
            <person name="Narushima S."/>
            <person name="Irie J."/>
            <person name="Itoh H."/>
            <person name="Moriya K."/>
            <person name="Sugiura Y."/>
            <person name="Suematsu M."/>
            <person name="Moritoki N."/>
            <person name="Shibata S."/>
            <person name="Littman R.D."/>
            <person name="Fischbach A.M."/>
            <person name="Uwamino Y."/>
            <person name="Inoue T."/>
            <person name="Honda A."/>
            <person name="Hattori M."/>
            <person name="Murai T."/>
            <person name="Xavier J.R."/>
            <person name="Hirose N."/>
            <person name="Honda K."/>
        </authorList>
    </citation>
    <scope>NUCLEOTIDE SEQUENCE [LARGE SCALE GENOMIC DNA]</scope>
    <source>
        <strain evidence="10 11">CE91-St30</strain>
    </source>
</reference>
<gene>
    <name evidence="10" type="ORF">CE91St30_22550</name>
</gene>
<keyword evidence="4 8" id="KW-0808">Transferase</keyword>
<dbReference type="Gene3D" id="3.40.640.10">
    <property type="entry name" value="Type I PLP-dependent aspartate aminotransferase-like (Major domain)"/>
    <property type="match status" value="1"/>
</dbReference>
<comment type="similarity">
    <text evidence="2 8">Belongs to the class-V pyridoxal-phosphate-dependent aminotransferase family. Csd subfamily.</text>
</comment>
<dbReference type="InterPro" id="IPR015424">
    <property type="entry name" value="PyrdxlP-dep_Trfase"/>
</dbReference>
<dbReference type="InterPro" id="IPR015422">
    <property type="entry name" value="PyrdxlP-dep_Trfase_small"/>
</dbReference>
<evidence type="ECO:0000256" key="6">
    <source>
        <dbReference type="ARBA" id="ARBA00050776"/>
    </source>
</evidence>
<dbReference type="Pfam" id="PF00266">
    <property type="entry name" value="Aminotran_5"/>
    <property type="match status" value="1"/>
</dbReference>
<keyword evidence="11" id="KW-1185">Reference proteome</keyword>
<comment type="cofactor">
    <cofactor evidence="1 7">
        <name>pyridoxal 5'-phosphate</name>
        <dbReference type="ChEBI" id="CHEBI:597326"/>
    </cofactor>
</comment>
<dbReference type="SUPFAM" id="SSF53383">
    <property type="entry name" value="PLP-dependent transferases"/>
    <property type="match status" value="1"/>
</dbReference>
<evidence type="ECO:0000256" key="1">
    <source>
        <dbReference type="ARBA" id="ARBA00001933"/>
    </source>
</evidence>
<comment type="catalytic activity">
    <reaction evidence="6 8">
        <text>(sulfur carrier)-H + L-cysteine = (sulfur carrier)-SH + L-alanine</text>
        <dbReference type="Rhea" id="RHEA:43892"/>
        <dbReference type="Rhea" id="RHEA-COMP:14737"/>
        <dbReference type="Rhea" id="RHEA-COMP:14739"/>
        <dbReference type="ChEBI" id="CHEBI:29917"/>
        <dbReference type="ChEBI" id="CHEBI:35235"/>
        <dbReference type="ChEBI" id="CHEBI:57972"/>
        <dbReference type="ChEBI" id="CHEBI:64428"/>
        <dbReference type="EC" id="2.8.1.7"/>
    </reaction>
</comment>
<dbReference type="InterPro" id="IPR016454">
    <property type="entry name" value="Cysteine_dSase"/>
</dbReference>
<comment type="function">
    <text evidence="8">Catalyzes the removal of elemental sulfur and selenium atoms from L-cysteine, L-cystine, L-selenocysteine, and L-selenocystine to produce L-alanine.</text>
</comment>
<dbReference type="PANTHER" id="PTHR43586:SF8">
    <property type="entry name" value="CYSTEINE DESULFURASE 1, CHLOROPLASTIC"/>
    <property type="match status" value="1"/>
</dbReference>
<feature type="domain" description="Aminotransferase class V" evidence="9">
    <location>
        <begin position="28"/>
        <end position="396"/>
    </location>
</feature>
<dbReference type="InterPro" id="IPR020578">
    <property type="entry name" value="Aminotrans_V_PyrdxlP_BS"/>
</dbReference>
<evidence type="ECO:0000256" key="5">
    <source>
        <dbReference type="ARBA" id="ARBA00022898"/>
    </source>
</evidence>
<dbReference type="InterPro" id="IPR010970">
    <property type="entry name" value="Cys_dSase_SufS"/>
</dbReference>
<dbReference type="Proteomes" id="UP001320544">
    <property type="component" value="Chromosome"/>
</dbReference>
<accession>A0ABM7WKQ1</accession>
<sequence length="413" mass="44822">MNDFADRIDAIRGDFPILEQRIGGRPLIYLDNGATTQMPDAVLDALAAHYRTDNANVHRGIHTLSERSTAAFERARRTVQRFVNAAESDEIVFTGGTTDAINMAARAWEERVGPGSTIAVTALEHHANLVPWQQLCKRTGARFEVIPLTPQGDIDLEALETVLRSQKVSLVAVAHVSNVLGSVNPVREIAAMAHERGTCVLVDAAQSVRHEIVNVQDADCDFLCFSGHKMLGPAGIGVLYGKRELLAELSPVRFGGEMVDKVSFAETTFEKPPLRFEAGTPNYPGAIALAAAIGYIESAGRDKIASYEHELTAYAERALGSIDGLHVLGDPARRAGCLSFTVDDVHPFDLATFMDKQGVALRSGNQCAQPLLHEVYGVQNVTRLSPAFYNTHVEIDSCVELLGRTVALLRAAR</sequence>
<keyword evidence="5 8" id="KW-0663">Pyridoxal phosphate</keyword>
<dbReference type="NCBIfam" id="TIGR01979">
    <property type="entry name" value="sufS"/>
    <property type="match status" value="1"/>
</dbReference>
<evidence type="ECO:0000256" key="4">
    <source>
        <dbReference type="ARBA" id="ARBA00022679"/>
    </source>
</evidence>
<evidence type="ECO:0000313" key="10">
    <source>
        <dbReference type="EMBL" id="BDE96922.1"/>
    </source>
</evidence>
<evidence type="ECO:0000259" key="9">
    <source>
        <dbReference type="Pfam" id="PF00266"/>
    </source>
</evidence>
<organism evidence="10 11">
    <name type="scientific">Raoultibacter timonensis</name>
    <dbReference type="NCBI Taxonomy" id="1907662"/>
    <lineage>
        <taxon>Bacteria</taxon>
        <taxon>Bacillati</taxon>
        <taxon>Actinomycetota</taxon>
        <taxon>Coriobacteriia</taxon>
        <taxon>Eggerthellales</taxon>
        <taxon>Eggerthellaceae</taxon>
        <taxon>Raoultibacter</taxon>
    </lineage>
</organism>
<evidence type="ECO:0000256" key="2">
    <source>
        <dbReference type="ARBA" id="ARBA00010447"/>
    </source>
</evidence>
<dbReference type="Gene3D" id="3.90.1150.10">
    <property type="entry name" value="Aspartate Aminotransferase, domain 1"/>
    <property type="match status" value="1"/>
</dbReference>
<dbReference type="EC" id="2.8.1.7" evidence="3 8"/>